<protein>
    <submittedName>
        <fullName evidence="4">SDR family NAD(P)-dependent oxidoreductase</fullName>
    </submittedName>
</protein>
<sequence length="263" mass="26983">MTEARPVALVTGASRGIGLELAKLFAADGYDLVIAADSDAIESATAELRRCGGAVVPVRADLRTAAGVDSVYSAVTADGRTLAAAALNAGVGSGGAFVETDLEDTLSIVDLNVRSTVHLAKLVLTDMVRADAGRLLLTSSVVSKMPGPYQAVYNASKAFVQSFAEGLQGELTGSRVTVTSLLPGATDTRFFERAHMLDTVLGQGPKDDPAAVAKDGYEALMRGDRKVVASSLLAKAMAAANAVTPDVVKAAAHRVVARPGSGR</sequence>
<name>A0ABU7JPL0_9NOCA</name>
<evidence type="ECO:0000256" key="1">
    <source>
        <dbReference type="ARBA" id="ARBA00006484"/>
    </source>
</evidence>
<dbReference type="PANTHER" id="PTHR44196">
    <property type="entry name" value="DEHYDROGENASE/REDUCTASE SDR FAMILY MEMBER 7B"/>
    <property type="match status" value="1"/>
</dbReference>
<organism evidence="4 5">
    <name type="scientific">Rhodococcus chondri</name>
    <dbReference type="NCBI Taxonomy" id="3065941"/>
    <lineage>
        <taxon>Bacteria</taxon>
        <taxon>Bacillati</taxon>
        <taxon>Actinomycetota</taxon>
        <taxon>Actinomycetes</taxon>
        <taxon>Mycobacteriales</taxon>
        <taxon>Nocardiaceae</taxon>
        <taxon>Rhodococcus</taxon>
    </lineage>
</organism>
<keyword evidence="2" id="KW-0560">Oxidoreductase</keyword>
<evidence type="ECO:0000259" key="3">
    <source>
        <dbReference type="SMART" id="SM00822"/>
    </source>
</evidence>
<keyword evidence="5" id="KW-1185">Reference proteome</keyword>
<dbReference type="CDD" id="cd05233">
    <property type="entry name" value="SDR_c"/>
    <property type="match status" value="1"/>
</dbReference>
<dbReference type="InterPro" id="IPR020904">
    <property type="entry name" value="Sc_DH/Rdtase_CS"/>
</dbReference>
<dbReference type="Gene3D" id="3.40.50.720">
    <property type="entry name" value="NAD(P)-binding Rossmann-like Domain"/>
    <property type="match status" value="1"/>
</dbReference>
<reference evidence="4 5" key="1">
    <citation type="submission" date="2023-08" db="EMBL/GenBank/DDBJ databases">
        <authorList>
            <person name="Girao M."/>
            <person name="Carvalho M.F."/>
        </authorList>
    </citation>
    <scope>NUCLEOTIDE SEQUENCE [LARGE SCALE GENOMIC DNA]</scope>
    <source>
        <strain evidence="4 5">CC-R104</strain>
    </source>
</reference>
<dbReference type="PRINTS" id="PR00081">
    <property type="entry name" value="GDHRDH"/>
</dbReference>
<dbReference type="PANTHER" id="PTHR44196:SF1">
    <property type="entry name" value="DEHYDROGENASE_REDUCTASE SDR FAMILY MEMBER 7B"/>
    <property type="match status" value="1"/>
</dbReference>
<dbReference type="InterPro" id="IPR057326">
    <property type="entry name" value="KR_dom"/>
</dbReference>
<accession>A0ABU7JPL0</accession>
<dbReference type="InterPro" id="IPR002347">
    <property type="entry name" value="SDR_fam"/>
</dbReference>
<feature type="domain" description="Ketoreductase" evidence="3">
    <location>
        <begin position="6"/>
        <end position="188"/>
    </location>
</feature>
<evidence type="ECO:0000256" key="2">
    <source>
        <dbReference type="ARBA" id="ARBA00023002"/>
    </source>
</evidence>
<dbReference type="EMBL" id="JAUZMZ010000029">
    <property type="protein sequence ID" value="MEE2031969.1"/>
    <property type="molecule type" value="Genomic_DNA"/>
</dbReference>
<comment type="caution">
    <text evidence="4">The sequence shown here is derived from an EMBL/GenBank/DDBJ whole genome shotgun (WGS) entry which is preliminary data.</text>
</comment>
<gene>
    <name evidence="4" type="ORF">Q8814_07575</name>
</gene>
<dbReference type="Proteomes" id="UP001331936">
    <property type="component" value="Unassembled WGS sequence"/>
</dbReference>
<evidence type="ECO:0000313" key="5">
    <source>
        <dbReference type="Proteomes" id="UP001331936"/>
    </source>
</evidence>
<dbReference type="SUPFAM" id="SSF51735">
    <property type="entry name" value="NAD(P)-binding Rossmann-fold domains"/>
    <property type="match status" value="1"/>
</dbReference>
<evidence type="ECO:0000313" key="4">
    <source>
        <dbReference type="EMBL" id="MEE2031969.1"/>
    </source>
</evidence>
<comment type="similarity">
    <text evidence="1">Belongs to the short-chain dehydrogenases/reductases (SDR) family.</text>
</comment>
<dbReference type="Pfam" id="PF00106">
    <property type="entry name" value="adh_short"/>
    <property type="match status" value="1"/>
</dbReference>
<dbReference type="InterPro" id="IPR036291">
    <property type="entry name" value="NAD(P)-bd_dom_sf"/>
</dbReference>
<dbReference type="SMART" id="SM00822">
    <property type="entry name" value="PKS_KR"/>
    <property type="match status" value="1"/>
</dbReference>
<proteinExistence type="inferred from homology"/>
<dbReference type="PROSITE" id="PS00061">
    <property type="entry name" value="ADH_SHORT"/>
    <property type="match status" value="1"/>
</dbReference>
<dbReference type="RefSeq" id="WP_330151403.1">
    <property type="nucleotide sequence ID" value="NZ_JAUZMZ010000029.1"/>
</dbReference>